<dbReference type="AlphaFoldDB" id="A0A8J5CHH8"/>
<accession>A0A8J5CHH8</accession>
<dbReference type="GO" id="GO:0030488">
    <property type="term" value="P:tRNA methylation"/>
    <property type="evidence" value="ECO:0007669"/>
    <property type="project" value="InterPro"/>
</dbReference>
<comment type="subcellular location">
    <subcellularLocation>
        <location evidence="1">Nucleus</location>
    </subcellularLocation>
</comment>
<dbReference type="Proteomes" id="UP000770661">
    <property type="component" value="Unassembled WGS sequence"/>
</dbReference>
<evidence type="ECO:0000256" key="5">
    <source>
        <dbReference type="ARBA" id="ARBA00023242"/>
    </source>
</evidence>
<sequence>MSFAKVDLYFAPCLSNGPLGIQHKRLWIVAKLLAVAAQFEGLAATDPSSVTGLLTSQGIGRTSLPPCPHRFGPLMELYSEVKTLGGINMKLSETWLRHYQVLPQRTHPAINMSGGGGYLLYGTKVLRDT</sequence>
<dbReference type="EMBL" id="JACEEZ010010378">
    <property type="protein sequence ID" value="KAG0721878.1"/>
    <property type="molecule type" value="Genomic_DNA"/>
</dbReference>
<keyword evidence="5" id="KW-0539">Nucleus</keyword>
<organism evidence="7 8">
    <name type="scientific">Chionoecetes opilio</name>
    <name type="common">Atlantic snow crab</name>
    <name type="synonym">Cancer opilio</name>
    <dbReference type="NCBI Taxonomy" id="41210"/>
    <lineage>
        <taxon>Eukaryota</taxon>
        <taxon>Metazoa</taxon>
        <taxon>Ecdysozoa</taxon>
        <taxon>Arthropoda</taxon>
        <taxon>Crustacea</taxon>
        <taxon>Multicrustacea</taxon>
        <taxon>Malacostraca</taxon>
        <taxon>Eumalacostraca</taxon>
        <taxon>Eucarida</taxon>
        <taxon>Decapoda</taxon>
        <taxon>Pleocyemata</taxon>
        <taxon>Brachyura</taxon>
        <taxon>Eubrachyura</taxon>
        <taxon>Majoidea</taxon>
        <taxon>Majidae</taxon>
        <taxon>Chionoecetes</taxon>
    </lineage>
</organism>
<dbReference type="GO" id="GO:0005634">
    <property type="term" value="C:nucleus"/>
    <property type="evidence" value="ECO:0007669"/>
    <property type="project" value="UniProtKB-SubCell"/>
</dbReference>
<dbReference type="OrthoDB" id="10254665at2759"/>
<dbReference type="PANTHER" id="PTHR12945">
    <property type="entry name" value="TRANSLATION INITIATION FACTOR EIF3-RELATED"/>
    <property type="match status" value="1"/>
</dbReference>
<dbReference type="PANTHER" id="PTHR12945:SF0">
    <property type="entry name" value="TRNA (ADENINE(58)-N(1))-METHYLTRANSFERASE NON-CATALYTIC SUBUNIT TRM6"/>
    <property type="match status" value="1"/>
</dbReference>
<comment type="caution">
    <text evidence="7">The sequence shown here is derived from an EMBL/GenBank/DDBJ whole genome shotgun (WGS) entry which is preliminary data.</text>
</comment>
<dbReference type="GO" id="GO:0031515">
    <property type="term" value="C:tRNA (m1A) methyltransferase complex"/>
    <property type="evidence" value="ECO:0007669"/>
    <property type="project" value="InterPro"/>
</dbReference>
<evidence type="ECO:0000313" key="7">
    <source>
        <dbReference type="EMBL" id="KAG0721878.1"/>
    </source>
</evidence>
<proteinExistence type="inferred from homology"/>
<evidence type="ECO:0000256" key="6">
    <source>
        <dbReference type="ARBA" id="ARBA00032319"/>
    </source>
</evidence>
<evidence type="ECO:0000256" key="3">
    <source>
        <dbReference type="ARBA" id="ARBA00021704"/>
    </source>
</evidence>
<protein>
    <recommendedName>
        <fullName evidence="3">tRNA (adenine(58)-N(1))-methyltransferase non-catalytic subunit TRM6</fullName>
    </recommendedName>
    <alternativeName>
        <fullName evidence="6">tRNA(m1A58)-methyltransferase subunit TRM6</fullName>
    </alternativeName>
</protein>
<keyword evidence="4" id="KW-0819">tRNA processing</keyword>
<gene>
    <name evidence="7" type="primary">trmt6</name>
    <name evidence="7" type="ORF">GWK47_045572</name>
</gene>
<evidence type="ECO:0000256" key="4">
    <source>
        <dbReference type="ARBA" id="ARBA00022694"/>
    </source>
</evidence>
<comment type="similarity">
    <text evidence="2">Belongs to the TRM6/GCD10 family.</text>
</comment>
<evidence type="ECO:0000256" key="2">
    <source>
        <dbReference type="ARBA" id="ARBA00008320"/>
    </source>
</evidence>
<reference evidence="7" key="1">
    <citation type="submission" date="2020-07" db="EMBL/GenBank/DDBJ databases">
        <title>The High-quality genome of the commercially important snow crab, Chionoecetes opilio.</title>
        <authorList>
            <person name="Jeong J.-H."/>
            <person name="Ryu S."/>
        </authorList>
    </citation>
    <scope>NUCLEOTIDE SEQUENCE</scope>
    <source>
        <strain evidence="7">MADBK_172401_WGS</strain>
        <tissue evidence="7">Digestive gland</tissue>
    </source>
</reference>
<evidence type="ECO:0000313" key="8">
    <source>
        <dbReference type="Proteomes" id="UP000770661"/>
    </source>
</evidence>
<dbReference type="InterPro" id="IPR017423">
    <property type="entry name" value="TRM6"/>
</dbReference>
<keyword evidence="8" id="KW-1185">Reference proteome</keyword>
<evidence type="ECO:0000256" key="1">
    <source>
        <dbReference type="ARBA" id="ARBA00004123"/>
    </source>
</evidence>
<name>A0A8J5CHH8_CHIOP</name>